<dbReference type="PROSITE" id="PS50158">
    <property type="entry name" value="ZF_CCHC"/>
    <property type="match status" value="1"/>
</dbReference>
<dbReference type="PANTHER" id="PTHR42648">
    <property type="entry name" value="TRANSPOSASE, PUTATIVE-RELATED"/>
    <property type="match status" value="1"/>
</dbReference>
<comment type="caution">
    <text evidence="12">The sequence shown here is derived from an EMBL/GenBank/DDBJ whole genome shotgun (WGS) entry which is preliminary data.</text>
</comment>
<keyword evidence="7" id="KW-0695">RNA-directed DNA polymerase</keyword>
<evidence type="ECO:0000256" key="1">
    <source>
        <dbReference type="ARBA" id="ARBA00022722"/>
    </source>
</evidence>
<dbReference type="Pfam" id="PF00098">
    <property type="entry name" value="zf-CCHC"/>
    <property type="match status" value="1"/>
</dbReference>
<dbReference type="SMART" id="SM00343">
    <property type="entry name" value="ZnF_C2HC"/>
    <property type="match status" value="1"/>
</dbReference>
<keyword evidence="3" id="KW-0255">Endonuclease</keyword>
<evidence type="ECO:0000256" key="4">
    <source>
        <dbReference type="ARBA" id="ARBA00022801"/>
    </source>
</evidence>
<dbReference type="AlphaFoldDB" id="A0A6L2LJK8"/>
<keyword evidence="5" id="KW-0460">Magnesium</keyword>
<dbReference type="SUPFAM" id="SSF57756">
    <property type="entry name" value="Retrovirus zinc finger-like domains"/>
    <property type="match status" value="1"/>
</dbReference>
<name>A0A6L2LJK8_TANCI</name>
<dbReference type="PANTHER" id="PTHR42648:SF11">
    <property type="entry name" value="TRANSPOSON TY4-P GAG-POL POLYPROTEIN"/>
    <property type="match status" value="1"/>
</dbReference>
<dbReference type="Gene3D" id="3.30.420.10">
    <property type="entry name" value="Ribonuclease H-like superfamily/Ribonuclease H"/>
    <property type="match status" value="1"/>
</dbReference>
<dbReference type="GO" id="GO:0016787">
    <property type="term" value="F:hydrolase activity"/>
    <property type="evidence" value="ECO:0007669"/>
    <property type="project" value="UniProtKB-KW"/>
</dbReference>
<dbReference type="GO" id="GO:0006310">
    <property type="term" value="P:DNA recombination"/>
    <property type="evidence" value="ECO:0007669"/>
    <property type="project" value="UniProtKB-KW"/>
</dbReference>
<organism evidence="12">
    <name type="scientific">Tanacetum cinerariifolium</name>
    <name type="common">Dalmatian daisy</name>
    <name type="synonym">Chrysanthemum cinerariifolium</name>
    <dbReference type="NCBI Taxonomy" id="118510"/>
    <lineage>
        <taxon>Eukaryota</taxon>
        <taxon>Viridiplantae</taxon>
        <taxon>Streptophyta</taxon>
        <taxon>Embryophyta</taxon>
        <taxon>Tracheophyta</taxon>
        <taxon>Spermatophyta</taxon>
        <taxon>Magnoliopsida</taxon>
        <taxon>eudicotyledons</taxon>
        <taxon>Gunneridae</taxon>
        <taxon>Pentapetalae</taxon>
        <taxon>asterids</taxon>
        <taxon>campanulids</taxon>
        <taxon>Asterales</taxon>
        <taxon>Asteraceae</taxon>
        <taxon>Asteroideae</taxon>
        <taxon>Anthemideae</taxon>
        <taxon>Anthemidinae</taxon>
        <taxon>Tanacetum</taxon>
    </lineage>
</organism>
<keyword evidence="2" id="KW-0479">Metal-binding</keyword>
<sequence length="481" mass="55095">MDSMIPIGQKNTLAEYMILSGADNYPSMLDKDLYDSWKSRMELYMQSRENEKMILESVKHGPLIWPTIKENGVIRTKKYAKLSATEKIQADCDLKATNIILQRTRANISRTSGNNSGQQRVVKCFNCQREGHKARQCLKRKRRRDATWFRDKVLMVEAQGKCKVLNEEELEFLADPGIAEGPVTQTVITHNAAYQPDDLDAYDSNCDDFSIAKADLMANLSSYGSDILSELTNFAHKFIDTVKFGNNQIEKITDLKVAFRKHTRFVRNLEGVYLLSGSQETNLYTLLIGDMMASSPIYLLSKASKTKSWLWHRQLSHFNFGAINHLARHGLVRGVSKLKFEKDHLLSACAMGKSKTQSHKPKSEDTNQVYLLHMDLYGPMRVASVNRKKYILIIVDDYSRFTWDTGMSLTAYADADTWGVRTLDAVENEIVKLYFARTKYQLTDIFTKPLPSERFNFLIENLGMKSMSPKMLKHLTEEKDK</sequence>
<evidence type="ECO:0000256" key="2">
    <source>
        <dbReference type="ARBA" id="ARBA00022723"/>
    </source>
</evidence>
<dbReference type="GO" id="GO:0003887">
    <property type="term" value="F:DNA-directed DNA polymerase activity"/>
    <property type="evidence" value="ECO:0007669"/>
    <property type="project" value="UniProtKB-KW"/>
</dbReference>
<gene>
    <name evidence="12" type="ORF">Tci_033227</name>
</gene>
<dbReference type="GO" id="GO:0008270">
    <property type="term" value="F:zinc ion binding"/>
    <property type="evidence" value="ECO:0007669"/>
    <property type="project" value="UniProtKB-KW"/>
</dbReference>
<dbReference type="GO" id="GO:0003676">
    <property type="term" value="F:nucleic acid binding"/>
    <property type="evidence" value="ECO:0007669"/>
    <property type="project" value="InterPro"/>
</dbReference>
<protein>
    <recommendedName>
        <fullName evidence="11">CCHC-type domain-containing protein</fullName>
    </recommendedName>
</protein>
<evidence type="ECO:0000256" key="6">
    <source>
        <dbReference type="ARBA" id="ARBA00022908"/>
    </source>
</evidence>
<proteinExistence type="predicted"/>
<dbReference type="Pfam" id="PF13976">
    <property type="entry name" value="gag_pre-integrs"/>
    <property type="match status" value="1"/>
</dbReference>
<evidence type="ECO:0000313" key="12">
    <source>
        <dbReference type="EMBL" id="GEU61249.1"/>
    </source>
</evidence>
<evidence type="ECO:0000256" key="8">
    <source>
        <dbReference type="ARBA" id="ARBA00022932"/>
    </source>
</evidence>
<keyword evidence="9" id="KW-0233">DNA recombination</keyword>
<evidence type="ECO:0000256" key="5">
    <source>
        <dbReference type="ARBA" id="ARBA00022842"/>
    </source>
</evidence>
<dbReference type="InterPro" id="IPR001878">
    <property type="entry name" value="Znf_CCHC"/>
</dbReference>
<keyword evidence="8" id="KW-0239">DNA-directed DNA polymerase</keyword>
<accession>A0A6L2LJK8</accession>
<dbReference type="InterPro" id="IPR039537">
    <property type="entry name" value="Retrotran_Ty1/copia-like"/>
</dbReference>
<keyword evidence="6" id="KW-0229">DNA integration</keyword>
<evidence type="ECO:0000256" key="10">
    <source>
        <dbReference type="PROSITE-ProRule" id="PRU00047"/>
    </source>
</evidence>
<keyword evidence="10" id="KW-0863">Zinc-finger</keyword>
<reference evidence="12" key="1">
    <citation type="journal article" date="2019" name="Sci. Rep.">
        <title>Draft genome of Tanacetum cinerariifolium, the natural source of mosquito coil.</title>
        <authorList>
            <person name="Yamashiro T."/>
            <person name="Shiraishi A."/>
            <person name="Satake H."/>
            <person name="Nakayama K."/>
        </authorList>
    </citation>
    <scope>NUCLEOTIDE SEQUENCE</scope>
</reference>
<feature type="domain" description="CCHC-type" evidence="11">
    <location>
        <begin position="123"/>
        <end position="137"/>
    </location>
</feature>
<keyword evidence="8" id="KW-0808">Transferase</keyword>
<evidence type="ECO:0000256" key="7">
    <source>
        <dbReference type="ARBA" id="ARBA00022918"/>
    </source>
</evidence>
<dbReference type="InterPro" id="IPR036397">
    <property type="entry name" value="RNaseH_sf"/>
</dbReference>
<dbReference type="InterPro" id="IPR036875">
    <property type="entry name" value="Znf_CCHC_sf"/>
</dbReference>
<evidence type="ECO:0000256" key="9">
    <source>
        <dbReference type="ARBA" id="ARBA00023172"/>
    </source>
</evidence>
<dbReference type="GO" id="GO:0004519">
    <property type="term" value="F:endonuclease activity"/>
    <property type="evidence" value="ECO:0007669"/>
    <property type="project" value="UniProtKB-KW"/>
</dbReference>
<dbReference type="EMBL" id="BKCJ010004474">
    <property type="protein sequence ID" value="GEU61249.1"/>
    <property type="molecule type" value="Genomic_DNA"/>
</dbReference>
<dbReference type="GO" id="GO:0003964">
    <property type="term" value="F:RNA-directed DNA polymerase activity"/>
    <property type="evidence" value="ECO:0007669"/>
    <property type="project" value="UniProtKB-KW"/>
</dbReference>
<dbReference type="GO" id="GO:0015074">
    <property type="term" value="P:DNA integration"/>
    <property type="evidence" value="ECO:0007669"/>
    <property type="project" value="UniProtKB-KW"/>
</dbReference>
<dbReference type="Gene3D" id="4.10.60.10">
    <property type="entry name" value="Zinc finger, CCHC-type"/>
    <property type="match status" value="1"/>
</dbReference>
<evidence type="ECO:0000256" key="3">
    <source>
        <dbReference type="ARBA" id="ARBA00022759"/>
    </source>
</evidence>
<keyword evidence="8" id="KW-0548">Nucleotidyltransferase</keyword>
<keyword evidence="1" id="KW-0540">Nuclease</keyword>
<keyword evidence="10" id="KW-0862">Zinc</keyword>
<evidence type="ECO:0000259" key="11">
    <source>
        <dbReference type="PROSITE" id="PS50158"/>
    </source>
</evidence>
<keyword evidence="4" id="KW-0378">Hydrolase</keyword>
<dbReference type="InterPro" id="IPR025724">
    <property type="entry name" value="GAG-pre-integrase_dom"/>
</dbReference>